<reference evidence="2 3" key="1">
    <citation type="submission" date="2024-10" db="EMBL/GenBank/DDBJ databases">
        <title>Updated reference genomes for cyclostephanoid diatoms.</title>
        <authorList>
            <person name="Roberts W.R."/>
            <person name="Alverson A.J."/>
        </authorList>
    </citation>
    <scope>NUCLEOTIDE SEQUENCE [LARGE SCALE GENOMIC DNA]</scope>
    <source>
        <strain evidence="2 3">AJA010-31</strain>
    </source>
</reference>
<sequence length="303" mass="34585">MFKLNGADFTIKLFTSTLKTGFPHWREFLVQAYERFGIDVSAYVSKDARKLCTVAQLKFFIHSSIQEGRLQISDDGIILFTESGESNSKEFKQEIALKHSIHKREYLQVIKLIYQRFGYTDVDRFTNGFDLKRHVYFQTVIEKAILEQRMHLSSEGSVMLTNNDKTAPVRVATWHFLTRICGIRITQSRFDVDILHFWRCVYEQMGITSDLSGYTSIESLESAVMKEFQLREINKEKVTSEVLQGNVLKRMEPIYFDDLASNEPADPPSDEPADLTSAEPATAPSDEPADATSNDTVAIVLTL</sequence>
<organism evidence="2 3">
    <name type="scientific">Cyclotella atomus</name>
    <dbReference type="NCBI Taxonomy" id="382360"/>
    <lineage>
        <taxon>Eukaryota</taxon>
        <taxon>Sar</taxon>
        <taxon>Stramenopiles</taxon>
        <taxon>Ochrophyta</taxon>
        <taxon>Bacillariophyta</taxon>
        <taxon>Coscinodiscophyceae</taxon>
        <taxon>Thalassiosirophycidae</taxon>
        <taxon>Stephanodiscales</taxon>
        <taxon>Stephanodiscaceae</taxon>
        <taxon>Cyclotella</taxon>
    </lineage>
</organism>
<dbReference type="AlphaFoldDB" id="A0ABD3Q381"/>
<evidence type="ECO:0000256" key="1">
    <source>
        <dbReference type="SAM" id="MobiDB-lite"/>
    </source>
</evidence>
<accession>A0ABD3Q381</accession>
<evidence type="ECO:0000313" key="2">
    <source>
        <dbReference type="EMBL" id="KAL3794086.1"/>
    </source>
</evidence>
<comment type="caution">
    <text evidence="2">The sequence shown here is derived from an EMBL/GenBank/DDBJ whole genome shotgun (WGS) entry which is preliminary data.</text>
</comment>
<name>A0ABD3Q381_9STRA</name>
<proteinExistence type="predicted"/>
<dbReference type="EMBL" id="JALLPJ020000371">
    <property type="protein sequence ID" value="KAL3794086.1"/>
    <property type="molecule type" value="Genomic_DNA"/>
</dbReference>
<evidence type="ECO:0000313" key="3">
    <source>
        <dbReference type="Proteomes" id="UP001530400"/>
    </source>
</evidence>
<evidence type="ECO:0008006" key="4">
    <source>
        <dbReference type="Google" id="ProtNLM"/>
    </source>
</evidence>
<feature type="region of interest" description="Disordered" evidence="1">
    <location>
        <begin position="259"/>
        <end position="296"/>
    </location>
</feature>
<dbReference type="Proteomes" id="UP001530400">
    <property type="component" value="Unassembled WGS sequence"/>
</dbReference>
<gene>
    <name evidence="2" type="ORF">ACHAWO_010937</name>
</gene>
<keyword evidence="3" id="KW-1185">Reference proteome</keyword>
<protein>
    <recommendedName>
        <fullName evidence="4">LAGLIDADG homing endonuclease</fullName>
    </recommendedName>
</protein>